<keyword evidence="4" id="KW-1185">Reference proteome</keyword>
<dbReference type="AlphaFoldDB" id="A0A401Z2L0"/>
<name>A0A401Z2L0_9ACTN</name>
<sequence>MIMDWEVLADLASDLFDGTNTVTQAADTTAVPGEAPVWTTSARARQEWSNGRLALTTHRLIYAKDGRPTTVVPLAGITDVRVTRSRLTGNVLRITGVGGAHSWENVGEADTFAARLREAVTAADVRHAVEAATLARSPGGSAMLDELERLALLHRHGALTDEEFSQAKKRLVGG</sequence>
<evidence type="ECO:0008006" key="5">
    <source>
        <dbReference type="Google" id="ProtNLM"/>
    </source>
</evidence>
<dbReference type="Proteomes" id="UP000286931">
    <property type="component" value="Unassembled WGS sequence"/>
</dbReference>
<reference evidence="3 4" key="1">
    <citation type="submission" date="2018-12" db="EMBL/GenBank/DDBJ databases">
        <title>Draft genome sequence of Embleya hyalina NBRC 13850T.</title>
        <authorList>
            <person name="Komaki H."/>
            <person name="Hosoyama A."/>
            <person name="Kimura A."/>
            <person name="Ichikawa N."/>
            <person name="Tamura T."/>
        </authorList>
    </citation>
    <scope>NUCLEOTIDE SEQUENCE [LARGE SCALE GENOMIC DNA]</scope>
    <source>
        <strain evidence="3 4">NBRC 13850</strain>
    </source>
</reference>
<evidence type="ECO:0000313" key="3">
    <source>
        <dbReference type="EMBL" id="GCE01008.1"/>
    </source>
</evidence>
<protein>
    <recommendedName>
        <fullName evidence="5">SHOCT domain-containing protein</fullName>
    </recommendedName>
</protein>
<accession>A0A401Z2L0</accession>
<dbReference type="Pfam" id="PF09851">
    <property type="entry name" value="SHOCT"/>
    <property type="match status" value="1"/>
</dbReference>
<proteinExistence type="predicted"/>
<dbReference type="InterPro" id="IPR021648">
    <property type="entry name" value="GLUE_dom"/>
</dbReference>
<gene>
    <name evidence="3" type="ORF">EHYA_08747</name>
</gene>
<dbReference type="GO" id="GO:0032266">
    <property type="term" value="F:phosphatidylinositol-3-phosphate binding"/>
    <property type="evidence" value="ECO:0007669"/>
    <property type="project" value="InterPro"/>
</dbReference>
<comment type="caution">
    <text evidence="3">The sequence shown here is derived from an EMBL/GenBank/DDBJ whole genome shotgun (WGS) entry which is preliminary data.</text>
</comment>
<dbReference type="EMBL" id="BIFH01000044">
    <property type="protein sequence ID" value="GCE01008.1"/>
    <property type="molecule type" value="Genomic_DNA"/>
</dbReference>
<organism evidence="3 4">
    <name type="scientific">Embleya hyalina</name>
    <dbReference type="NCBI Taxonomy" id="516124"/>
    <lineage>
        <taxon>Bacteria</taxon>
        <taxon>Bacillati</taxon>
        <taxon>Actinomycetota</taxon>
        <taxon>Actinomycetes</taxon>
        <taxon>Kitasatosporales</taxon>
        <taxon>Streptomycetaceae</taxon>
        <taxon>Embleya</taxon>
    </lineage>
</organism>
<evidence type="ECO:0000259" key="1">
    <source>
        <dbReference type="Pfam" id="PF09851"/>
    </source>
</evidence>
<feature type="domain" description="SHOCT" evidence="1">
    <location>
        <begin position="145"/>
        <end position="171"/>
    </location>
</feature>
<evidence type="ECO:0000313" key="4">
    <source>
        <dbReference type="Proteomes" id="UP000286931"/>
    </source>
</evidence>
<evidence type="ECO:0000259" key="2">
    <source>
        <dbReference type="Pfam" id="PF11605"/>
    </source>
</evidence>
<dbReference type="GO" id="GO:0043130">
    <property type="term" value="F:ubiquitin binding"/>
    <property type="evidence" value="ECO:0007669"/>
    <property type="project" value="InterPro"/>
</dbReference>
<dbReference type="Pfam" id="PF11605">
    <property type="entry name" value="Vps36_ESCRT-II"/>
    <property type="match status" value="1"/>
</dbReference>
<dbReference type="SUPFAM" id="SSF50729">
    <property type="entry name" value="PH domain-like"/>
    <property type="match status" value="1"/>
</dbReference>
<feature type="domain" description="GLUE N-terminal" evidence="2">
    <location>
        <begin position="45"/>
        <end position="83"/>
    </location>
</feature>
<dbReference type="InterPro" id="IPR018649">
    <property type="entry name" value="SHOCT"/>
</dbReference>